<dbReference type="Proteomes" id="UP000003922">
    <property type="component" value="Unassembled WGS sequence"/>
</dbReference>
<reference evidence="2" key="3">
    <citation type="submission" date="2016-12" db="EMBL/GenBank/DDBJ databases">
        <title>Annotation of the draft genome assembly of Crocosphaera watsonii WH 8501.</title>
        <authorList>
            <consortium name="US DOE Joint Genome Institute (JGI-ORNL)"/>
            <person name="Larimer F."/>
            <person name="Land M."/>
        </authorList>
    </citation>
    <scope>NUCLEOTIDE SEQUENCE</scope>
    <source>
        <strain evidence="2">WH 8501</strain>
    </source>
</reference>
<accession>Q4C0V9</accession>
<feature type="region of interest" description="Disordered" evidence="1">
    <location>
        <begin position="77"/>
        <end position="102"/>
    </location>
</feature>
<evidence type="ECO:0000313" key="3">
    <source>
        <dbReference type="Proteomes" id="UP000003922"/>
    </source>
</evidence>
<gene>
    <name evidence="2" type="ORF">CwatDRAFT_2539</name>
</gene>
<evidence type="ECO:0008006" key="4">
    <source>
        <dbReference type="Google" id="ProtNLM"/>
    </source>
</evidence>
<dbReference type="KEGG" id="cwa:CwatDRAFT_2539"/>
<reference evidence="2" key="2">
    <citation type="submission" date="2005-06" db="EMBL/GenBank/DDBJ databases">
        <title>Sequencing of the draft genome and assembly of Crocosphaera watsonii WH 8501.</title>
        <authorList>
            <consortium name="US DOE Joint Genome Institute (JGI-PGF)"/>
            <person name="Copeland A."/>
            <person name="Lucas S."/>
            <person name="Lapidus A."/>
            <person name="Barry K."/>
            <person name="Detter C."/>
            <person name="Glavina T."/>
            <person name="Hammon N."/>
            <person name="Israni S."/>
            <person name="Pitluck S."/>
            <person name="Richardson P."/>
        </authorList>
    </citation>
    <scope>NUCLEOTIDE SEQUENCE [LARGE SCALE GENOMIC DNA]</scope>
    <source>
        <strain evidence="2">WH 8501</strain>
    </source>
</reference>
<proteinExistence type="predicted"/>
<comment type="caution">
    <text evidence="2">The sequence shown here is derived from an EMBL/GenBank/DDBJ whole genome shotgun (WGS) entry which is preliminary data.</text>
</comment>
<keyword evidence="3" id="KW-1185">Reference proteome</keyword>
<evidence type="ECO:0000256" key="1">
    <source>
        <dbReference type="SAM" id="MobiDB-lite"/>
    </source>
</evidence>
<dbReference type="AlphaFoldDB" id="Q4C0V9"/>
<sequence>MVKSGINFGETFSANPKVGYQKGYNRKIKDLDNFKQFVQIHGSKTQEEMAEIWPTPVSDRTIGKALKKIGYTRKKKLTDIEREMRKKDKNLGQKSEQRRKKS</sequence>
<name>Q4C0V9_CROWT</name>
<protein>
    <recommendedName>
        <fullName evidence="4">Transposase</fullName>
    </recommendedName>
</protein>
<reference evidence="2" key="1">
    <citation type="submission" date="2004-02" db="EMBL/GenBank/DDBJ databases">
        <authorList>
            <consortium name="DOE Joint Genome Institute"/>
        </authorList>
    </citation>
    <scope>NUCLEOTIDE SEQUENCE [LARGE SCALE GENOMIC DNA]</scope>
    <source>
        <strain evidence="2">WH 8501</strain>
    </source>
</reference>
<organism evidence="2 3">
    <name type="scientific">Crocosphaera watsonii WH 8501</name>
    <dbReference type="NCBI Taxonomy" id="165597"/>
    <lineage>
        <taxon>Bacteria</taxon>
        <taxon>Bacillati</taxon>
        <taxon>Cyanobacteriota</taxon>
        <taxon>Cyanophyceae</taxon>
        <taxon>Oscillatoriophycideae</taxon>
        <taxon>Chroococcales</taxon>
        <taxon>Aphanothecaceae</taxon>
        <taxon>Crocosphaera</taxon>
    </lineage>
</organism>
<evidence type="ECO:0000313" key="2">
    <source>
        <dbReference type="EMBL" id="EAM49786.1"/>
    </source>
</evidence>
<dbReference type="EMBL" id="AADV02000052">
    <property type="protein sequence ID" value="EAM49786.1"/>
    <property type="molecule type" value="Genomic_DNA"/>
</dbReference>
<feature type="compositionally biased region" description="Basic and acidic residues" evidence="1">
    <location>
        <begin position="77"/>
        <end position="91"/>
    </location>
</feature>